<dbReference type="KEGG" id="mbr:MONBRDRAFT_34224"/>
<dbReference type="PROSITE" id="PS50216">
    <property type="entry name" value="DHHC"/>
    <property type="match status" value="1"/>
</dbReference>
<keyword evidence="3" id="KW-0677">Repeat</keyword>
<comment type="subcellular location">
    <subcellularLocation>
        <location evidence="1">Membrane</location>
        <topology evidence="1">Multi-pass membrane protein</topology>
    </subcellularLocation>
</comment>
<keyword evidence="8" id="KW-0012">Acyltransferase</keyword>
<dbReference type="PANTHER" id="PTHR24161">
    <property type="entry name" value="ANK_REP_REGION DOMAIN-CONTAINING PROTEIN-RELATED"/>
    <property type="match status" value="1"/>
</dbReference>
<feature type="domain" description="Palmitoyltransferase DHHC" evidence="9">
    <location>
        <begin position="331"/>
        <end position="452"/>
    </location>
</feature>
<evidence type="ECO:0000256" key="2">
    <source>
        <dbReference type="ARBA" id="ARBA00022692"/>
    </source>
</evidence>
<organism evidence="10 11">
    <name type="scientific">Monosiga brevicollis</name>
    <name type="common">Choanoflagellate</name>
    <dbReference type="NCBI Taxonomy" id="81824"/>
    <lineage>
        <taxon>Eukaryota</taxon>
        <taxon>Choanoflagellata</taxon>
        <taxon>Craspedida</taxon>
        <taxon>Salpingoecidae</taxon>
        <taxon>Monosiga</taxon>
    </lineage>
</organism>
<evidence type="ECO:0000256" key="4">
    <source>
        <dbReference type="ARBA" id="ARBA00022989"/>
    </source>
</evidence>
<keyword evidence="2 8" id="KW-0812">Transmembrane</keyword>
<comment type="similarity">
    <text evidence="8">Belongs to the DHHC palmitoyltransferase family.</text>
</comment>
<keyword evidence="4 8" id="KW-1133">Transmembrane helix</keyword>
<evidence type="ECO:0000256" key="1">
    <source>
        <dbReference type="ARBA" id="ARBA00004141"/>
    </source>
</evidence>
<keyword evidence="11" id="KW-1185">Reference proteome</keyword>
<evidence type="ECO:0000313" key="10">
    <source>
        <dbReference type="EMBL" id="EDQ85458.1"/>
    </source>
</evidence>
<proteinExistence type="inferred from homology"/>
<feature type="repeat" description="ANK" evidence="7">
    <location>
        <begin position="145"/>
        <end position="177"/>
    </location>
</feature>
<evidence type="ECO:0000256" key="3">
    <source>
        <dbReference type="ARBA" id="ARBA00022737"/>
    </source>
</evidence>
<dbReference type="GeneID" id="5894927"/>
<dbReference type="InterPro" id="IPR002110">
    <property type="entry name" value="Ankyrin_rpt"/>
</dbReference>
<comment type="catalytic activity">
    <reaction evidence="8">
        <text>L-cysteinyl-[protein] + hexadecanoyl-CoA = S-hexadecanoyl-L-cysteinyl-[protein] + CoA</text>
        <dbReference type="Rhea" id="RHEA:36683"/>
        <dbReference type="Rhea" id="RHEA-COMP:10131"/>
        <dbReference type="Rhea" id="RHEA-COMP:11032"/>
        <dbReference type="ChEBI" id="CHEBI:29950"/>
        <dbReference type="ChEBI" id="CHEBI:57287"/>
        <dbReference type="ChEBI" id="CHEBI:57379"/>
        <dbReference type="ChEBI" id="CHEBI:74151"/>
        <dbReference type="EC" id="2.3.1.225"/>
    </reaction>
</comment>
<feature type="transmembrane region" description="Helical" evidence="8">
    <location>
        <begin position="379"/>
        <end position="399"/>
    </location>
</feature>
<sequence length="483" mass="53758">MMTKQNSSSFCMCLSLKLSPLSSLSLSLSNSQTLKLSLSNSLSQTLSLKLSLSLSLSNSLSQTLSLKLSLSLKLHSSHTLTLSLSCSSVKAVETAATLDERDAYGATPLHWACFSGYAPLASMNLDIVVLALLMAGADPNSRNQKGATPVHWAAFSGSLNALFALRAHGANMSVIDTDGNSALHRAVQRGHLMPCKFLLDRPMYRFKMDPLMANNEGWTCVDTAERYNLQDIRTELMKVVKSQNNRLSNPNNLYYGYMASTLVCFALWFGFLWPATDERLYGLNRVCFALLVVWLLNWYRTSSMDPGTVRCSVPRAELKRKLLEGPELSVDPKRICFTCGIERPLRSKHEPFTDKCYHRFDHYCAWMDAVVADDNHRNFVFHLSLQMLGHLLFLYLCIVAGQQLDVMGSPLITLAMVASVAINIFGVMFAGQVCRGQWKQVLMDATTNELLNIEKPPYKYMVPAGGTTVEVWEGCLAITCERL</sequence>
<dbReference type="OMA" id="EICYDCF"/>
<dbReference type="InterPro" id="IPR036770">
    <property type="entry name" value="Ankyrin_rpt-contain_sf"/>
</dbReference>
<dbReference type="Proteomes" id="UP000001357">
    <property type="component" value="Unassembled WGS sequence"/>
</dbReference>
<name>A9VAB8_MONBE</name>
<evidence type="ECO:0000259" key="9">
    <source>
        <dbReference type="Pfam" id="PF01529"/>
    </source>
</evidence>
<dbReference type="SUPFAM" id="SSF48403">
    <property type="entry name" value="Ankyrin repeat"/>
    <property type="match status" value="1"/>
</dbReference>
<protein>
    <recommendedName>
        <fullName evidence="8">Palmitoyltransferase</fullName>
        <ecNumber evidence="8">2.3.1.225</ecNumber>
    </recommendedName>
</protein>
<evidence type="ECO:0000256" key="5">
    <source>
        <dbReference type="ARBA" id="ARBA00023043"/>
    </source>
</evidence>
<dbReference type="Pfam" id="PF01529">
    <property type="entry name" value="DHHC"/>
    <property type="match status" value="1"/>
</dbReference>
<accession>A9VAB8</accession>
<dbReference type="AlphaFoldDB" id="A9VAB8"/>
<evidence type="ECO:0000256" key="6">
    <source>
        <dbReference type="ARBA" id="ARBA00023136"/>
    </source>
</evidence>
<dbReference type="Gene3D" id="1.25.40.20">
    <property type="entry name" value="Ankyrin repeat-containing domain"/>
    <property type="match status" value="1"/>
</dbReference>
<feature type="repeat" description="ANK" evidence="7">
    <location>
        <begin position="104"/>
        <end position="144"/>
    </location>
</feature>
<dbReference type="EMBL" id="CH991573">
    <property type="protein sequence ID" value="EDQ85458.1"/>
    <property type="molecule type" value="Genomic_DNA"/>
</dbReference>
<dbReference type="SMART" id="SM00248">
    <property type="entry name" value="ANK"/>
    <property type="match status" value="3"/>
</dbReference>
<evidence type="ECO:0000256" key="7">
    <source>
        <dbReference type="PROSITE-ProRule" id="PRU00023"/>
    </source>
</evidence>
<feature type="transmembrane region" description="Helical" evidence="8">
    <location>
        <begin position="280"/>
        <end position="299"/>
    </location>
</feature>
<keyword evidence="8" id="KW-0808">Transferase</keyword>
<dbReference type="GO" id="GO:0019706">
    <property type="term" value="F:protein-cysteine S-palmitoyltransferase activity"/>
    <property type="evidence" value="ECO:0007669"/>
    <property type="project" value="UniProtKB-EC"/>
</dbReference>
<comment type="domain">
    <text evidence="8">The DHHC domain is required for palmitoyltransferase activity.</text>
</comment>
<dbReference type="PROSITE" id="PS50297">
    <property type="entry name" value="ANK_REP_REGION"/>
    <property type="match status" value="2"/>
</dbReference>
<dbReference type="Pfam" id="PF12796">
    <property type="entry name" value="Ank_2"/>
    <property type="match status" value="1"/>
</dbReference>
<feature type="transmembrane region" description="Helical" evidence="8">
    <location>
        <begin position="254"/>
        <end position="273"/>
    </location>
</feature>
<keyword evidence="5 7" id="KW-0040">ANK repeat</keyword>
<dbReference type="eggNOG" id="KOG0509">
    <property type="taxonomic scope" value="Eukaryota"/>
</dbReference>
<evidence type="ECO:0000256" key="8">
    <source>
        <dbReference type="RuleBase" id="RU079119"/>
    </source>
</evidence>
<dbReference type="PANTHER" id="PTHR24161:SF124">
    <property type="entry name" value="TRANSIENT RECEPTOR POTENTIAL CHANNEL PYREXIA"/>
    <property type="match status" value="1"/>
</dbReference>
<dbReference type="PROSITE" id="PS50088">
    <property type="entry name" value="ANK_REPEAT"/>
    <property type="match status" value="2"/>
</dbReference>
<dbReference type="InterPro" id="IPR001594">
    <property type="entry name" value="Palmitoyltrfase_DHHC"/>
</dbReference>
<evidence type="ECO:0000313" key="11">
    <source>
        <dbReference type="Proteomes" id="UP000001357"/>
    </source>
</evidence>
<dbReference type="EC" id="2.3.1.225" evidence="8"/>
<dbReference type="RefSeq" id="XP_001749649.1">
    <property type="nucleotide sequence ID" value="XM_001749597.1"/>
</dbReference>
<reference evidence="10 11" key="1">
    <citation type="journal article" date="2008" name="Nature">
        <title>The genome of the choanoflagellate Monosiga brevicollis and the origin of metazoans.</title>
        <authorList>
            <consortium name="JGI Sequencing"/>
            <person name="King N."/>
            <person name="Westbrook M.J."/>
            <person name="Young S.L."/>
            <person name="Kuo A."/>
            <person name="Abedin M."/>
            <person name="Chapman J."/>
            <person name="Fairclough S."/>
            <person name="Hellsten U."/>
            <person name="Isogai Y."/>
            <person name="Letunic I."/>
            <person name="Marr M."/>
            <person name="Pincus D."/>
            <person name="Putnam N."/>
            <person name="Rokas A."/>
            <person name="Wright K.J."/>
            <person name="Zuzow R."/>
            <person name="Dirks W."/>
            <person name="Good M."/>
            <person name="Goodstein D."/>
            <person name="Lemons D."/>
            <person name="Li W."/>
            <person name="Lyons J.B."/>
            <person name="Morris A."/>
            <person name="Nichols S."/>
            <person name="Richter D.J."/>
            <person name="Salamov A."/>
            <person name="Bork P."/>
            <person name="Lim W.A."/>
            <person name="Manning G."/>
            <person name="Miller W.T."/>
            <person name="McGinnis W."/>
            <person name="Shapiro H."/>
            <person name="Tjian R."/>
            <person name="Grigoriev I.V."/>
            <person name="Rokhsar D."/>
        </authorList>
    </citation>
    <scope>NUCLEOTIDE SEQUENCE [LARGE SCALE GENOMIC DNA]</scope>
    <source>
        <strain evidence="11">MX1 / ATCC 50154</strain>
    </source>
</reference>
<keyword evidence="6 8" id="KW-0472">Membrane</keyword>
<feature type="transmembrane region" description="Helical" evidence="8">
    <location>
        <begin position="411"/>
        <end position="431"/>
    </location>
</feature>
<dbReference type="PRINTS" id="PR01415">
    <property type="entry name" value="ANKYRIN"/>
</dbReference>
<dbReference type="GO" id="GO:0016020">
    <property type="term" value="C:membrane"/>
    <property type="evidence" value="ECO:0007669"/>
    <property type="project" value="UniProtKB-SubCell"/>
</dbReference>
<dbReference type="InParanoid" id="A9VAB8"/>
<gene>
    <name evidence="10" type="ORF">MONBRDRAFT_34224</name>
</gene>